<keyword evidence="2" id="KW-0548">Nucleotidyltransferase</keyword>
<protein>
    <recommendedName>
        <fullName evidence="4">phosphoenolpyruvate mutase</fullName>
        <ecNumber evidence="4">5.4.2.9</ecNumber>
    </recommendedName>
</protein>
<comment type="caution">
    <text evidence="6">The sequence shown here is derived from an EMBL/GenBank/DDBJ whole genome shotgun (WGS) entry which is preliminary data.</text>
</comment>
<dbReference type="STRING" id="1801990.A2V69_01530"/>
<evidence type="ECO:0000313" key="6">
    <source>
        <dbReference type="EMBL" id="OGZ33190.1"/>
    </source>
</evidence>
<evidence type="ECO:0000256" key="3">
    <source>
        <dbReference type="ARBA" id="ARBA00023235"/>
    </source>
</evidence>
<dbReference type="AlphaFoldDB" id="A0A1G2F6E6"/>
<dbReference type="InterPro" id="IPR015813">
    <property type="entry name" value="Pyrv/PenolPyrv_kinase-like_dom"/>
</dbReference>
<dbReference type="GO" id="GO:0016779">
    <property type="term" value="F:nucleotidyltransferase activity"/>
    <property type="evidence" value="ECO:0007669"/>
    <property type="project" value="UniProtKB-KW"/>
</dbReference>
<dbReference type="PANTHER" id="PTHR43793">
    <property type="entry name" value="FAD SYNTHASE"/>
    <property type="match status" value="1"/>
</dbReference>
<dbReference type="InterPro" id="IPR040442">
    <property type="entry name" value="Pyrv_kinase-like_dom_sf"/>
</dbReference>
<evidence type="ECO:0000259" key="5">
    <source>
        <dbReference type="Pfam" id="PF01467"/>
    </source>
</evidence>
<proteinExistence type="predicted"/>
<dbReference type="EC" id="5.4.2.9" evidence="4"/>
<dbReference type="InterPro" id="IPR039556">
    <property type="entry name" value="ICL/PEPM"/>
</dbReference>
<dbReference type="SUPFAM" id="SSF52374">
    <property type="entry name" value="Nucleotidylyl transferase"/>
    <property type="match status" value="1"/>
</dbReference>
<reference evidence="6 7" key="1">
    <citation type="journal article" date="2016" name="Nat. Commun.">
        <title>Thousands of microbial genomes shed light on interconnected biogeochemical processes in an aquifer system.</title>
        <authorList>
            <person name="Anantharaman K."/>
            <person name="Brown C.T."/>
            <person name="Hug L.A."/>
            <person name="Sharon I."/>
            <person name="Castelle C.J."/>
            <person name="Probst A.J."/>
            <person name="Thomas B.C."/>
            <person name="Singh A."/>
            <person name="Wilkins M.J."/>
            <person name="Karaoz U."/>
            <person name="Brodie E.L."/>
            <person name="Williams K.H."/>
            <person name="Hubbard S.S."/>
            <person name="Banfield J.F."/>
        </authorList>
    </citation>
    <scope>NUCLEOTIDE SEQUENCE [LARGE SCALE GENOMIC DNA]</scope>
</reference>
<dbReference type="InterPro" id="IPR004821">
    <property type="entry name" value="Cyt_trans-like"/>
</dbReference>
<dbReference type="GO" id="GO:0050188">
    <property type="term" value="F:phosphoenolpyruvate mutase activity"/>
    <property type="evidence" value="ECO:0007669"/>
    <property type="project" value="UniProtKB-EC"/>
</dbReference>
<evidence type="ECO:0000256" key="1">
    <source>
        <dbReference type="ARBA" id="ARBA00022679"/>
    </source>
</evidence>
<sequence length="439" mass="49331">MKHKQKKPKIVYIGMCADLIHTEHINTIIKAKELGDVVVGLLTDKAIASYKRVPFLTYEQRKKIVENIAGVKNIVAQTTLDYVPNLRKIKPDYVVHGDDWKTGIQRETRKRVIQALKEWHGKLVERKFVPGISSTQLISSVVAVGVTPAYRLKMLRRLLELKPLVRIMEVHNGLTGLIVEKTKINKNGKVREFDGMWESSLTDSISKGKPDIAAVDITSRIQTIEQILEVTTKPMIVDADSGGLPEHFMFTVKSLERLGVSAVIIEDKIGAKRNSLFGTGVKQAQDTIKGFCNKISAGKRAQVTDDFMIIARIESLILKAGLKDALKRAKAYINAGADGIMIHSKEKDPKEILEFCKEYKKFKYKVPLVVVPSTYNQITEKELIKAGVRIVIYANQLLRSAYPAMVKTAKLILKHNRAHEADKFCLSIKEILELIPTIE</sequence>
<dbReference type="Gene3D" id="3.20.20.60">
    <property type="entry name" value="Phosphoenolpyruvate-binding domains"/>
    <property type="match status" value="1"/>
</dbReference>
<evidence type="ECO:0000256" key="4">
    <source>
        <dbReference type="ARBA" id="ARBA00024063"/>
    </source>
</evidence>
<dbReference type="Gene3D" id="3.40.50.620">
    <property type="entry name" value="HUPs"/>
    <property type="match status" value="1"/>
</dbReference>
<gene>
    <name evidence="6" type="ORF">A2V69_01530</name>
</gene>
<organism evidence="6 7">
    <name type="scientific">Candidatus Portnoybacteria bacterium RBG_13_40_8</name>
    <dbReference type="NCBI Taxonomy" id="1801990"/>
    <lineage>
        <taxon>Bacteria</taxon>
        <taxon>Candidatus Portnoyibacteriota</taxon>
    </lineage>
</organism>
<dbReference type="Pfam" id="PF01467">
    <property type="entry name" value="CTP_transf_like"/>
    <property type="match status" value="1"/>
</dbReference>
<dbReference type="InterPro" id="IPR050385">
    <property type="entry name" value="Archaeal_FAD_synthase"/>
</dbReference>
<name>A0A1G2F6E6_9BACT</name>
<keyword evidence="1" id="KW-0808">Transferase</keyword>
<dbReference type="InterPro" id="IPR014729">
    <property type="entry name" value="Rossmann-like_a/b/a_fold"/>
</dbReference>
<keyword evidence="3" id="KW-0413">Isomerase</keyword>
<dbReference type="EMBL" id="MHMT01000003">
    <property type="protein sequence ID" value="OGZ33190.1"/>
    <property type="molecule type" value="Genomic_DNA"/>
</dbReference>
<feature type="domain" description="Cytidyltransferase-like" evidence="5">
    <location>
        <begin position="16"/>
        <end position="138"/>
    </location>
</feature>
<dbReference type="SUPFAM" id="SSF51621">
    <property type="entry name" value="Phosphoenolpyruvate/pyruvate domain"/>
    <property type="match status" value="1"/>
</dbReference>
<keyword evidence="6" id="KW-0670">Pyruvate</keyword>
<dbReference type="NCBIfam" id="TIGR02320">
    <property type="entry name" value="PEP_mutase"/>
    <property type="match status" value="1"/>
</dbReference>
<dbReference type="PANTHER" id="PTHR43793:SF1">
    <property type="entry name" value="FAD SYNTHASE"/>
    <property type="match status" value="1"/>
</dbReference>
<accession>A0A1G2F6E6</accession>
<evidence type="ECO:0000313" key="7">
    <source>
        <dbReference type="Proteomes" id="UP000177810"/>
    </source>
</evidence>
<dbReference type="NCBIfam" id="TIGR00125">
    <property type="entry name" value="cyt_tran_rel"/>
    <property type="match status" value="1"/>
</dbReference>
<dbReference type="Proteomes" id="UP000177810">
    <property type="component" value="Unassembled WGS sequence"/>
</dbReference>
<dbReference type="CDD" id="cd00377">
    <property type="entry name" value="ICL_PEPM"/>
    <property type="match status" value="1"/>
</dbReference>
<dbReference type="Pfam" id="PF13714">
    <property type="entry name" value="PEP_mutase"/>
    <property type="match status" value="1"/>
</dbReference>
<evidence type="ECO:0000256" key="2">
    <source>
        <dbReference type="ARBA" id="ARBA00022695"/>
    </source>
</evidence>
<dbReference type="InterPro" id="IPR012698">
    <property type="entry name" value="PEnolPyrv_PMutase_core"/>
</dbReference>